<proteinExistence type="predicted"/>
<feature type="transmembrane region" description="Helical" evidence="1">
    <location>
        <begin position="20"/>
        <end position="39"/>
    </location>
</feature>
<reference evidence="2" key="1">
    <citation type="submission" date="2021-03" db="EMBL/GenBank/DDBJ databases">
        <title>Plesiomonas shigelloides zfcc0051, isolated from zebrafish feces.</title>
        <authorList>
            <person name="Vanderhoek Z."/>
            <person name="Gaulke C."/>
        </authorList>
    </citation>
    <scope>NUCLEOTIDE SEQUENCE</scope>
    <source>
        <strain evidence="2">Zfcc0051</strain>
    </source>
</reference>
<dbReference type="EMBL" id="JAFNAA010000201">
    <property type="protein sequence ID" value="MBO1110017.1"/>
    <property type="molecule type" value="Genomic_DNA"/>
</dbReference>
<comment type="caution">
    <text evidence="2">The sequence shown here is derived from an EMBL/GenBank/DDBJ whole genome shotgun (WGS) entry which is preliminary data.</text>
</comment>
<organism evidence="2 3">
    <name type="scientific">Plesiomonas shigelloides</name>
    <name type="common">Aeromonas shigelloides</name>
    <dbReference type="NCBI Taxonomy" id="703"/>
    <lineage>
        <taxon>Bacteria</taxon>
        <taxon>Pseudomonadati</taxon>
        <taxon>Pseudomonadota</taxon>
        <taxon>Gammaproteobacteria</taxon>
        <taxon>Enterobacterales</taxon>
        <taxon>Enterobacteriaceae</taxon>
        <taxon>Plesiomonas</taxon>
    </lineage>
</organism>
<keyword evidence="1" id="KW-0812">Transmembrane</keyword>
<dbReference type="Pfam" id="PF14002">
    <property type="entry name" value="YniB"/>
    <property type="match status" value="1"/>
</dbReference>
<evidence type="ECO:0000313" key="2">
    <source>
        <dbReference type="EMBL" id="MBO1110017.1"/>
    </source>
</evidence>
<dbReference type="Proteomes" id="UP000664658">
    <property type="component" value="Unassembled WGS sequence"/>
</dbReference>
<accession>A0A8I1WC03</accession>
<keyword evidence="1" id="KW-0472">Membrane</keyword>
<dbReference type="AlphaFoldDB" id="A0A8I1WC03"/>
<evidence type="ECO:0000256" key="1">
    <source>
        <dbReference type="SAM" id="Phobius"/>
    </source>
</evidence>
<evidence type="ECO:0000313" key="3">
    <source>
        <dbReference type="Proteomes" id="UP000664658"/>
    </source>
</evidence>
<keyword evidence="1" id="KW-1133">Transmembrane helix</keyword>
<dbReference type="InterPro" id="IPR025229">
    <property type="entry name" value="YniB-like"/>
</dbReference>
<sequence>MFWNNSPVPDLGSLTSTNSLDFFAVYIMSFIGSAVKNSGAKLSSRLVKTGEQIEDQLMEDQIKGVSSRLRAEIRSTLSIPDYSSFRQLLWEVITFVISIGLMFCFYKMFGF</sequence>
<gene>
    <name evidence="2" type="ORF">J2R62_17935</name>
</gene>
<protein>
    <submittedName>
        <fullName evidence="2">Uncharacterized protein</fullName>
    </submittedName>
</protein>
<name>A0A8I1WC03_PLESH</name>
<feature type="transmembrane region" description="Helical" evidence="1">
    <location>
        <begin position="88"/>
        <end position="109"/>
    </location>
</feature>